<dbReference type="AlphaFoldDB" id="A0A7W4WBK0"/>
<evidence type="ECO:0000313" key="3">
    <source>
        <dbReference type="EMBL" id="MBB3061248.1"/>
    </source>
</evidence>
<feature type="transmembrane region" description="Helical" evidence="2">
    <location>
        <begin position="505"/>
        <end position="526"/>
    </location>
</feature>
<proteinExistence type="predicted"/>
<dbReference type="GO" id="GO:0005886">
    <property type="term" value="C:plasma membrane"/>
    <property type="evidence" value="ECO:0007669"/>
    <property type="project" value="TreeGrafter"/>
</dbReference>
<feature type="transmembrane region" description="Helical" evidence="2">
    <location>
        <begin position="98"/>
        <end position="126"/>
    </location>
</feature>
<keyword evidence="2" id="KW-0472">Membrane</keyword>
<feature type="transmembrane region" description="Helical" evidence="2">
    <location>
        <begin position="339"/>
        <end position="359"/>
    </location>
</feature>
<feature type="transmembrane region" description="Helical" evidence="2">
    <location>
        <begin position="138"/>
        <end position="157"/>
    </location>
</feature>
<feature type="transmembrane region" description="Helical" evidence="2">
    <location>
        <begin position="169"/>
        <end position="192"/>
    </location>
</feature>
<dbReference type="PANTHER" id="PTHR30569">
    <property type="entry name" value="CYTOSINE TRANSPORTER CODB"/>
    <property type="match status" value="1"/>
</dbReference>
<dbReference type="GO" id="GO:0015209">
    <property type="term" value="F:cytosine transmembrane transporter activity"/>
    <property type="evidence" value="ECO:0007669"/>
    <property type="project" value="InterPro"/>
</dbReference>
<evidence type="ECO:0000256" key="1">
    <source>
        <dbReference type="SAM" id="MobiDB-lite"/>
    </source>
</evidence>
<keyword evidence="2" id="KW-0812">Transmembrane</keyword>
<sequence>MSGVDEFEAVPVRPKQLAPARRFAASYAGEHVAGTEFVIGAMFVAWGVSAGDVLWGLLWGNLLAVLTWGLICAPIATQTRLTLYAYLSRIGGPGILKLYSVVNGALFCVLAGAMITVSASAVRILFDIPPQVHWYPSSPGFVLIALAVGAVVTFVAIKGFRQVARFAEVCAPWMILMFAAGALALLPVLYSSTPGAAEAGAFEGFIRVADAHIWRVGGSGLTVWHVAAFAWICNLAMHGGLSDMTLLRFARKSSYGYFSVLGMFIGHYLAWVFAGIMGAGAALLLQAPITRIDAGEVAYRALGAAGIVAVIIAGWTTSNPTIYRAGLAFQSLNPRWNRTLVTAITGVVTTLVACFPFVFSKLMDFVGVMGLVLAPVGAVIVAEHWMFPKLGLTRYWVRYSQLPLNRPAVIAWGGALLAAWILERLGLHLFFLLLPTWLVATVLYLALAALMGARRDYAGQAARFEQAETDRRERELRYLQQLEARGPEPGSKGAAHLKLQLARGIALLSLGTCAVMALLVFVGSSLEVFRDWLILPSVIYFMAATIWAGEREKLDSAAEQDEPASEAADRQGVHT</sequence>
<feature type="transmembrane region" description="Helical" evidence="2">
    <location>
        <begin position="297"/>
        <end position="318"/>
    </location>
</feature>
<evidence type="ECO:0000313" key="4">
    <source>
        <dbReference type="Proteomes" id="UP000535937"/>
    </source>
</evidence>
<feature type="transmembrane region" description="Helical" evidence="2">
    <location>
        <begin position="54"/>
        <end position="77"/>
    </location>
</feature>
<feature type="transmembrane region" description="Helical" evidence="2">
    <location>
        <begin position="532"/>
        <end position="549"/>
    </location>
</feature>
<feature type="transmembrane region" description="Helical" evidence="2">
    <location>
        <begin position="23"/>
        <end position="48"/>
    </location>
</feature>
<dbReference type="Gene3D" id="1.10.4160.10">
    <property type="entry name" value="Hydantoin permease"/>
    <property type="match status" value="1"/>
</dbReference>
<feature type="transmembrane region" description="Helical" evidence="2">
    <location>
        <begin position="257"/>
        <end position="285"/>
    </location>
</feature>
<accession>A0A7W4WBK0</accession>
<keyword evidence="2" id="KW-1133">Transmembrane helix</keyword>
<protein>
    <submittedName>
        <fullName evidence="3">NCS1 family nucleobase:cation symporter-1</fullName>
    </submittedName>
</protein>
<dbReference type="InterPro" id="IPR030191">
    <property type="entry name" value="CodB"/>
</dbReference>
<feature type="transmembrane region" description="Helical" evidence="2">
    <location>
        <begin position="212"/>
        <end position="236"/>
    </location>
</feature>
<dbReference type="Proteomes" id="UP000535937">
    <property type="component" value="Unassembled WGS sequence"/>
</dbReference>
<name>A0A7W4WBK0_9GAMM</name>
<reference evidence="3 4" key="1">
    <citation type="submission" date="2020-08" db="EMBL/GenBank/DDBJ databases">
        <title>Genomic Encyclopedia of Type Strains, Phase III (KMG-III): the genomes of soil and plant-associated and newly described type strains.</title>
        <authorList>
            <person name="Whitman W."/>
        </authorList>
    </citation>
    <scope>NUCLEOTIDE SEQUENCE [LARGE SCALE GENOMIC DNA]</scope>
    <source>
        <strain evidence="3 4">CECT 8799</strain>
    </source>
</reference>
<organism evidence="3 4">
    <name type="scientific">Microbulbifer rhizosphaerae</name>
    <dbReference type="NCBI Taxonomy" id="1562603"/>
    <lineage>
        <taxon>Bacteria</taxon>
        <taxon>Pseudomonadati</taxon>
        <taxon>Pseudomonadota</taxon>
        <taxon>Gammaproteobacteria</taxon>
        <taxon>Cellvibrionales</taxon>
        <taxon>Microbulbiferaceae</taxon>
        <taxon>Microbulbifer</taxon>
    </lineage>
</organism>
<evidence type="ECO:0000256" key="2">
    <source>
        <dbReference type="SAM" id="Phobius"/>
    </source>
</evidence>
<feature type="transmembrane region" description="Helical" evidence="2">
    <location>
        <begin position="365"/>
        <end position="382"/>
    </location>
</feature>
<dbReference type="PANTHER" id="PTHR30569:SF0">
    <property type="entry name" value="CYTOSINE PERMEASE"/>
    <property type="match status" value="1"/>
</dbReference>
<dbReference type="RefSeq" id="WP_183459452.1">
    <property type="nucleotide sequence ID" value="NZ_JACHWZ010000008.1"/>
</dbReference>
<feature type="transmembrane region" description="Helical" evidence="2">
    <location>
        <begin position="403"/>
        <end position="422"/>
    </location>
</feature>
<dbReference type="EMBL" id="JACHWZ010000008">
    <property type="protein sequence ID" value="MBB3061248.1"/>
    <property type="molecule type" value="Genomic_DNA"/>
</dbReference>
<keyword evidence="4" id="KW-1185">Reference proteome</keyword>
<feature type="region of interest" description="Disordered" evidence="1">
    <location>
        <begin position="555"/>
        <end position="575"/>
    </location>
</feature>
<comment type="caution">
    <text evidence="3">The sequence shown here is derived from an EMBL/GenBank/DDBJ whole genome shotgun (WGS) entry which is preliminary data.</text>
</comment>
<gene>
    <name evidence="3" type="ORF">FHS09_002081</name>
</gene>
<feature type="transmembrane region" description="Helical" evidence="2">
    <location>
        <begin position="428"/>
        <end position="453"/>
    </location>
</feature>